<dbReference type="Proteomes" id="UP001597389">
    <property type="component" value="Unassembled WGS sequence"/>
</dbReference>
<protein>
    <recommendedName>
        <fullName evidence="2">alpha-L-fucosidase</fullName>
        <ecNumber evidence="2">3.2.1.51</ecNumber>
    </recommendedName>
</protein>
<feature type="chain" id="PRO_5045929830" description="alpha-L-fucosidase" evidence="7">
    <location>
        <begin position="23"/>
        <end position="844"/>
    </location>
</feature>
<accession>A0ABW4Z7F0</accession>
<keyword evidence="4" id="KW-0378">Hydrolase</keyword>
<dbReference type="InterPro" id="IPR013783">
    <property type="entry name" value="Ig-like_fold"/>
</dbReference>
<evidence type="ECO:0000256" key="7">
    <source>
        <dbReference type="SAM" id="SignalP"/>
    </source>
</evidence>
<dbReference type="InterPro" id="IPR013320">
    <property type="entry name" value="ConA-like_dom_sf"/>
</dbReference>
<gene>
    <name evidence="9" type="ORF">ACFSW8_03205</name>
</gene>
<dbReference type="SMART" id="SM00060">
    <property type="entry name" value="FN3"/>
    <property type="match status" value="1"/>
</dbReference>
<keyword evidence="3 7" id="KW-0732">Signal</keyword>
<dbReference type="RefSeq" id="WP_377090113.1">
    <property type="nucleotide sequence ID" value="NZ_JBHSJL010000014.1"/>
</dbReference>
<evidence type="ECO:0000256" key="3">
    <source>
        <dbReference type="ARBA" id="ARBA00022729"/>
    </source>
</evidence>
<dbReference type="SUPFAM" id="SSF51445">
    <property type="entry name" value="(Trans)glycosidases"/>
    <property type="match status" value="1"/>
</dbReference>
<dbReference type="InterPro" id="IPR003961">
    <property type="entry name" value="FN3_dom"/>
</dbReference>
<dbReference type="SUPFAM" id="SSF49899">
    <property type="entry name" value="Concanavalin A-like lectins/glucanases"/>
    <property type="match status" value="1"/>
</dbReference>
<reference evidence="10" key="1">
    <citation type="journal article" date="2019" name="Int. J. Syst. Evol. Microbiol.">
        <title>The Global Catalogue of Microorganisms (GCM) 10K type strain sequencing project: providing services to taxonomists for standard genome sequencing and annotation.</title>
        <authorList>
            <consortium name="The Broad Institute Genomics Platform"/>
            <consortium name="The Broad Institute Genome Sequencing Center for Infectious Disease"/>
            <person name="Wu L."/>
            <person name="Ma J."/>
        </authorList>
    </citation>
    <scope>NUCLEOTIDE SEQUENCE [LARGE SCALE GENOMIC DNA]</scope>
    <source>
        <strain evidence="10">CCUG 57942</strain>
    </source>
</reference>
<dbReference type="CDD" id="cd00063">
    <property type="entry name" value="FN3"/>
    <property type="match status" value="1"/>
</dbReference>
<name>A0ABW4Z7F0_9BACT</name>
<evidence type="ECO:0000256" key="6">
    <source>
        <dbReference type="ARBA" id="ARBA00023295"/>
    </source>
</evidence>
<dbReference type="InterPro" id="IPR006558">
    <property type="entry name" value="LamG-like"/>
</dbReference>
<dbReference type="InterPro" id="IPR036116">
    <property type="entry name" value="FN3_sf"/>
</dbReference>
<dbReference type="InterPro" id="IPR057739">
    <property type="entry name" value="Glyco_hydro_29_N"/>
</dbReference>
<evidence type="ECO:0000313" key="9">
    <source>
        <dbReference type="EMBL" id="MFD2157903.1"/>
    </source>
</evidence>
<dbReference type="SUPFAM" id="SSF49265">
    <property type="entry name" value="Fibronectin type III"/>
    <property type="match status" value="1"/>
</dbReference>
<keyword evidence="6" id="KW-0326">Glycosidase</keyword>
<dbReference type="InterPro" id="IPR000933">
    <property type="entry name" value="Glyco_hydro_29"/>
</dbReference>
<evidence type="ECO:0000256" key="5">
    <source>
        <dbReference type="ARBA" id="ARBA00023157"/>
    </source>
</evidence>
<dbReference type="Gene3D" id="2.60.120.200">
    <property type="match status" value="1"/>
</dbReference>
<dbReference type="PROSITE" id="PS50853">
    <property type="entry name" value="FN3"/>
    <property type="match status" value="1"/>
</dbReference>
<keyword evidence="10" id="KW-1185">Reference proteome</keyword>
<comment type="similarity">
    <text evidence="1">Belongs to the glycosyl hydrolase 29 family.</text>
</comment>
<dbReference type="SMART" id="SM00560">
    <property type="entry name" value="LamGL"/>
    <property type="match status" value="1"/>
</dbReference>
<evidence type="ECO:0000256" key="2">
    <source>
        <dbReference type="ARBA" id="ARBA00012662"/>
    </source>
</evidence>
<dbReference type="Gene3D" id="2.60.120.260">
    <property type="entry name" value="Galactose-binding domain-like"/>
    <property type="match status" value="1"/>
</dbReference>
<dbReference type="Pfam" id="PF13385">
    <property type="entry name" value="Laminin_G_3"/>
    <property type="match status" value="1"/>
</dbReference>
<evidence type="ECO:0000259" key="8">
    <source>
        <dbReference type="PROSITE" id="PS50853"/>
    </source>
</evidence>
<evidence type="ECO:0000256" key="1">
    <source>
        <dbReference type="ARBA" id="ARBA00007951"/>
    </source>
</evidence>
<dbReference type="EC" id="3.2.1.51" evidence="2"/>
<proteinExistence type="inferred from homology"/>
<dbReference type="SMART" id="SM00812">
    <property type="entry name" value="Alpha_L_fucos"/>
    <property type="match status" value="1"/>
</dbReference>
<organism evidence="9 10">
    <name type="scientific">Rubritalea tangerina</name>
    <dbReference type="NCBI Taxonomy" id="430798"/>
    <lineage>
        <taxon>Bacteria</taxon>
        <taxon>Pseudomonadati</taxon>
        <taxon>Verrucomicrobiota</taxon>
        <taxon>Verrucomicrobiia</taxon>
        <taxon>Verrucomicrobiales</taxon>
        <taxon>Rubritaleaceae</taxon>
        <taxon>Rubritalea</taxon>
    </lineage>
</organism>
<dbReference type="EMBL" id="JBHUJB010000015">
    <property type="protein sequence ID" value="MFD2157903.1"/>
    <property type="molecule type" value="Genomic_DNA"/>
</dbReference>
<evidence type="ECO:0000313" key="10">
    <source>
        <dbReference type="Proteomes" id="UP001597389"/>
    </source>
</evidence>
<comment type="caution">
    <text evidence="9">The sequence shown here is derived from an EMBL/GenBank/DDBJ whole genome shotgun (WGS) entry which is preliminary data.</text>
</comment>
<dbReference type="InterPro" id="IPR014755">
    <property type="entry name" value="Cu-Rt/internalin_Ig-like"/>
</dbReference>
<dbReference type="PANTHER" id="PTHR10030">
    <property type="entry name" value="ALPHA-L-FUCOSIDASE"/>
    <property type="match status" value="1"/>
</dbReference>
<dbReference type="Pfam" id="PF01120">
    <property type="entry name" value="Alpha_L_fucos"/>
    <property type="match status" value="1"/>
</dbReference>
<dbReference type="Gene3D" id="2.60.40.1220">
    <property type="match status" value="1"/>
</dbReference>
<feature type="signal peptide" evidence="7">
    <location>
        <begin position="1"/>
        <end position="22"/>
    </location>
</feature>
<dbReference type="Gene3D" id="3.20.20.80">
    <property type="entry name" value="Glycosidases"/>
    <property type="match status" value="1"/>
</dbReference>
<feature type="domain" description="Fibronectin type-III" evidence="8">
    <location>
        <begin position="443"/>
        <end position="536"/>
    </location>
</feature>
<sequence length="844" mass="94278">MIRFQKLATTALALTLSSLSYGQMERDPETNLVIPSKGQLAWHEDEVGVFYHMNPTFPLENMSFSNFDPVKIIDAAESVGAKHIVIVCKHVNGFCWWPTKATKPGDSANTKNIALTPFKNGKGDVVKEIFEEARKRGIRPGVYLATRDDHFGAGEKGAYKDQKVYNDYYMTQATELATQYGPLAEWWVDGSSNPALGKRLHALLQKHQPDAVVFQSTYATIRWVGNEHGHSPYPIWNPIEQEVWDRIHLKAGRSVTTGNPDGVRWVPAEVDTTFTSGWFGGAPRSLDDLKDVFYHSVGNGVGLLINFPVQKDGTIHPDVLQRAAEFKDYMDNAIGHKLYQINDQQGKEVTLTFEKPAEVDHIIIKEDLRFGERIRKFKLEAFDGSQWFPVRENGVSLGYQLINKLEPTVIEKVRLTILESVGTPRIKEISVTRFGLKKPDLTAPTAPTHFTATSQGRKVTLNWSPAQDPETGIKQYLITRNGKPLATTTQTNHTDTTATELTNYTYSITALNNSGLTHGDPVSTKIKTSEDTTPPTVKEVNTLPGRTALEVVFDEAVDPATAATIKNYAISGFDVTAATLSPKSPHIVNLSLDSRIPWGAKIELFLRNITDTAKAKNAIPDGTTHPVYINSYGLTRHWTMDKVVANKLVDSVKGTQTHEGTIHGATQTKGKLGNALFFDGKSYVDCKNAGVQTNFSIAFWIKPNKLNGQQVIFAKEENGKAAYQFRMVSEKGRPYFHMSNENAKDFGLWKFQAERSLKPNTWNHVAIVNQDNTYTLYIDGQVAATKELDDFIQQPYNFTHFILGANWSRGMKDPRSHFSGALDDFRIYTEVLPHEEIKLLADGQ</sequence>
<dbReference type="InterPro" id="IPR017853">
    <property type="entry name" value="GH"/>
</dbReference>
<dbReference type="PANTHER" id="PTHR10030:SF37">
    <property type="entry name" value="ALPHA-L-FUCOSIDASE-RELATED"/>
    <property type="match status" value="1"/>
</dbReference>
<keyword evidence="5" id="KW-1015">Disulfide bond</keyword>
<dbReference type="Gene3D" id="2.60.40.10">
    <property type="entry name" value="Immunoglobulins"/>
    <property type="match status" value="1"/>
</dbReference>
<evidence type="ECO:0000256" key="4">
    <source>
        <dbReference type="ARBA" id="ARBA00022801"/>
    </source>
</evidence>